<evidence type="ECO:0008006" key="3">
    <source>
        <dbReference type="Google" id="ProtNLM"/>
    </source>
</evidence>
<accession>A0A9J6DCU1</accession>
<dbReference type="Proteomes" id="UP000821866">
    <property type="component" value="Chromosome 8"/>
</dbReference>
<dbReference type="InterPro" id="IPR013083">
    <property type="entry name" value="Znf_RING/FYVE/PHD"/>
</dbReference>
<proteinExistence type="predicted"/>
<evidence type="ECO:0000313" key="1">
    <source>
        <dbReference type="EMBL" id="KAH8019745.1"/>
    </source>
</evidence>
<dbReference type="Gene3D" id="3.30.40.10">
    <property type="entry name" value="Zinc/RING finger domain, C3HC4 (zinc finger)"/>
    <property type="match status" value="1"/>
</dbReference>
<name>A0A9J6DCU1_RHIMP</name>
<gene>
    <name evidence="1" type="ORF">HPB51_021568</name>
</gene>
<dbReference type="SUPFAM" id="SSF49599">
    <property type="entry name" value="TRAF domain-like"/>
    <property type="match status" value="1"/>
</dbReference>
<protein>
    <recommendedName>
        <fullName evidence="3">Tnf receptor-associated factor</fullName>
    </recommendedName>
</protein>
<dbReference type="EMBL" id="JABSTU010000010">
    <property type="protein sequence ID" value="KAH8019745.1"/>
    <property type="molecule type" value="Genomic_DNA"/>
</dbReference>
<sequence length="273" mass="30438">MASASKQTVFGYGTNLDWRPTQFVNVFSWKRVCSICGLVPSTVAMLPCCFCVLCLPCYNRDAFDSNRCPLDGELFQEKNVVWSTFAKETVLNRRIRCWNADNGCETEGVASAMLEHFANDCNFHAVSCSSCRGKFLHQDIANHVVSVCTARSPVKRNPRHRPQGNESSDVMAELKKISSENALMKKHLESLERRIISDSDSARKVSSSLVDKTVATACENGTSSTGRSCSESEFVREGLSQIRHFLAENELGTKAFITQECNRIVESLTEKLK</sequence>
<comment type="caution">
    <text evidence="1">The sequence shown here is derived from an EMBL/GenBank/DDBJ whole genome shotgun (WGS) entry which is preliminary data.</text>
</comment>
<reference evidence="1" key="1">
    <citation type="journal article" date="2020" name="Cell">
        <title>Large-Scale Comparative Analyses of Tick Genomes Elucidate Their Genetic Diversity and Vector Capacities.</title>
        <authorList>
            <consortium name="Tick Genome and Microbiome Consortium (TIGMIC)"/>
            <person name="Jia N."/>
            <person name="Wang J."/>
            <person name="Shi W."/>
            <person name="Du L."/>
            <person name="Sun Y."/>
            <person name="Zhan W."/>
            <person name="Jiang J.F."/>
            <person name="Wang Q."/>
            <person name="Zhang B."/>
            <person name="Ji P."/>
            <person name="Bell-Sakyi L."/>
            <person name="Cui X.M."/>
            <person name="Yuan T.T."/>
            <person name="Jiang B.G."/>
            <person name="Yang W.F."/>
            <person name="Lam T.T."/>
            <person name="Chang Q.C."/>
            <person name="Ding S.J."/>
            <person name="Wang X.J."/>
            <person name="Zhu J.G."/>
            <person name="Ruan X.D."/>
            <person name="Zhao L."/>
            <person name="Wei J.T."/>
            <person name="Ye R.Z."/>
            <person name="Que T.C."/>
            <person name="Du C.H."/>
            <person name="Zhou Y.H."/>
            <person name="Cheng J.X."/>
            <person name="Dai P.F."/>
            <person name="Guo W.B."/>
            <person name="Han X.H."/>
            <person name="Huang E.J."/>
            <person name="Li L.F."/>
            <person name="Wei W."/>
            <person name="Gao Y.C."/>
            <person name="Liu J.Z."/>
            <person name="Shao H.Z."/>
            <person name="Wang X."/>
            <person name="Wang C.C."/>
            <person name="Yang T.C."/>
            <person name="Huo Q.B."/>
            <person name="Li W."/>
            <person name="Chen H.Y."/>
            <person name="Chen S.E."/>
            <person name="Zhou L.G."/>
            <person name="Ni X.B."/>
            <person name="Tian J.H."/>
            <person name="Sheng Y."/>
            <person name="Liu T."/>
            <person name="Pan Y.S."/>
            <person name="Xia L.Y."/>
            <person name="Li J."/>
            <person name="Zhao F."/>
            <person name="Cao W.C."/>
        </authorList>
    </citation>
    <scope>NUCLEOTIDE SEQUENCE</scope>
    <source>
        <strain evidence="1">Rmic-2018</strain>
    </source>
</reference>
<dbReference type="AlphaFoldDB" id="A0A9J6DCU1"/>
<organism evidence="1 2">
    <name type="scientific">Rhipicephalus microplus</name>
    <name type="common">Cattle tick</name>
    <name type="synonym">Boophilus microplus</name>
    <dbReference type="NCBI Taxonomy" id="6941"/>
    <lineage>
        <taxon>Eukaryota</taxon>
        <taxon>Metazoa</taxon>
        <taxon>Ecdysozoa</taxon>
        <taxon>Arthropoda</taxon>
        <taxon>Chelicerata</taxon>
        <taxon>Arachnida</taxon>
        <taxon>Acari</taxon>
        <taxon>Parasitiformes</taxon>
        <taxon>Ixodida</taxon>
        <taxon>Ixodoidea</taxon>
        <taxon>Ixodidae</taxon>
        <taxon>Rhipicephalinae</taxon>
        <taxon>Rhipicephalus</taxon>
        <taxon>Boophilus</taxon>
    </lineage>
</organism>
<reference evidence="1" key="2">
    <citation type="submission" date="2021-09" db="EMBL/GenBank/DDBJ databases">
        <authorList>
            <person name="Jia N."/>
            <person name="Wang J."/>
            <person name="Shi W."/>
            <person name="Du L."/>
            <person name="Sun Y."/>
            <person name="Zhan W."/>
            <person name="Jiang J."/>
            <person name="Wang Q."/>
            <person name="Zhang B."/>
            <person name="Ji P."/>
            <person name="Sakyi L.B."/>
            <person name="Cui X."/>
            <person name="Yuan T."/>
            <person name="Jiang B."/>
            <person name="Yang W."/>
            <person name="Lam T.T.-Y."/>
            <person name="Chang Q."/>
            <person name="Ding S."/>
            <person name="Wang X."/>
            <person name="Zhu J."/>
            <person name="Ruan X."/>
            <person name="Zhao L."/>
            <person name="Wei J."/>
            <person name="Que T."/>
            <person name="Du C."/>
            <person name="Cheng J."/>
            <person name="Dai P."/>
            <person name="Han X."/>
            <person name="Huang E."/>
            <person name="Gao Y."/>
            <person name="Liu J."/>
            <person name="Shao H."/>
            <person name="Ye R."/>
            <person name="Li L."/>
            <person name="Wei W."/>
            <person name="Wang X."/>
            <person name="Wang C."/>
            <person name="Huo Q."/>
            <person name="Li W."/>
            <person name="Guo W."/>
            <person name="Chen H."/>
            <person name="Chen S."/>
            <person name="Zhou L."/>
            <person name="Zhou L."/>
            <person name="Ni X."/>
            <person name="Tian J."/>
            <person name="Zhou Y."/>
            <person name="Sheng Y."/>
            <person name="Liu T."/>
            <person name="Pan Y."/>
            <person name="Xia L."/>
            <person name="Li J."/>
            <person name="Zhao F."/>
            <person name="Cao W."/>
        </authorList>
    </citation>
    <scope>NUCLEOTIDE SEQUENCE</scope>
    <source>
        <strain evidence="1">Rmic-2018</strain>
        <tissue evidence="1">Larvae</tissue>
    </source>
</reference>
<dbReference type="VEuPathDB" id="VectorBase:LOC119171698"/>
<keyword evidence="2" id="KW-1185">Reference proteome</keyword>
<evidence type="ECO:0000313" key="2">
    <source>
        <dbReference type="Proteomes" id="UP000821866"/>
    </source>
</evidence>